<dbReference type="Proteomes" id="UP001497457">
    <property type="component" value="Chromosome 14rd"/>
</dbReference>
<accession>A0ABC8X4S9</accession>
<dbReference type="PANTHER" id="PTHR33734:SF31">
    <property type="entry name" value="CHITIN ELICITOR-BINDING PROTEIN"/>
    <property type="match status" value="1"/>
</dbReference>
<reference evidence="4" key="1">
    <citation type="submission" date="2024-06" db="EMBL/GenBank/DDBJ databases">
        <authorList>
            <person name="Ryan C."/>
        </authorList>
    </citation>
    <scope>NUCLEOTIDE SEQUENCE [LARGE SCALE GENOMIC DNA]</scope>
</reference>
<dbReference type="Gene3D" id="3.10.350.10">
    <property type="entry name" value="LysM domain"/>
    <property type="match status" value="1"/>
</dbReference>
<evidence type="ECO:0000313" key="4">
    <source>
        <dbReference type="Proteomes" id="UP001497457"/>
    </source>
</evidence>
<evidence type="ECO:0000313" key="3">
    <source>
        <dbReference type="EMBL" id="CAL4920622.1"/>
    </source>
</evidence>
<gene>
    <name evidence="3" type="ORF">URODEC1_LOCUS20536</name>
</gene>
<reference evidence="3 4" key="2">
    <citation type="submission" date="2024-10" db="EMBL/GenBank/DDBJ databases">
        <authorList>
            <person name="Ryan C."/>
        </authorList>
    </citation>
    <scope>NUCLEOTIDE SEQUENCE [LARGE SCALE GENOMIC DNA]</scope>
</reference>
<organism evidence="3 4">
    <name type="scientific">Urochloa decumbens</name>
    <dbReference type="NCBI Taxonomy" id="240449"/>
    <lineage>
        <taxon>Eukaryota</taxon>
        <taxon>Viridiplantae</taxon>
        <taxon>Streptophyta</taxon>
        <taxon>Embryophyta</taxon>
        <taxon>Tracheophyta</taxon>
        <taxon>Spermatophyta</taxon>
        <taxon>Magnoliopsida</taxon>
        <taxon>Liliopsida</taxon>
        <taxon>Poales</taxon>
        <taxon>Poaceae</taxon>
        <taxon>PACMAD clade</taxon>
        <taxon>Panicoideae</taxon>
        <taxon>Panicodae</taxon>
        <taxon>Paniceae</taxon>
        <taxon>Melinidinae</taxon>
        <taxon>Urochloa</taxon>
    </lineage>
</organism>
<dbReference type="CDD" id="cd00118">
    <property type="entry name" value="LysM"/>
    <property type="match status" value="1"/>
</dbReference>
<feature type="signal peptide" evidence="1">
    <location>
        <begin position="1"/>
        <end position="26"/>
    </location>
</feature>
<evidence type="ECO:0000256" key="1">
    <source>
        <dbReference type="SAM" id="SignalP"/>
    </source>
</evidence>
<dbReference type="PANTHER" id="PTHR33734">
    <property type="entry name" value="LYSM DOMAIN-CONTAINING GPI-ANCHORED PROTEIN 2"/>
    <property type="match status" value="1"/>
</dbReference>
<dbReference type="InterPro" id="IPR036779">
    <property type="entry name" value="LysM_dom_sf"/>
</dbReference>
<name>A0ABC8X4S9_9POAL</name>
<feature type="domain" description="LysM" evidence="2">
    <location>
        <begin position="112"/>
        <end position="151"/>
    </location>
</feature>
<keyword evidence="4" id="KW-1185">Reference proteome</keyword>
<proteinExistence type="predicted"/>
<dbReference type="Pfam" id="PF01476">
    <property type="entry name" value="LysM"/>
    <property type="match status" value="1"/>
</dbReference>
<sequence>MPSLAARLAVPAAALLLLFLAAPASATNFTCATPGATCQSAIGYAVPNATTYAELAARFNTTTTLAELLGANNLPTTTSPSAPIAAKTTLRIPFRCSCGSKGVGHSDGGPIYVVQPQDGLDHIAREVFDAFVTYQEVATANNITDVNLIYPVCRSSISNTSADHNLLLPNGTYALTAEDCMQCSCSANNYEQLSCTSVQRSRCPTVPPCDGGLKLGEKSGAGCESKMCAYTGYSKTTSLSIHTGLVTANQTACNQKGGAARSEFAGSVWRMSVISFHMVLILICFL</sequence>
<protein>
    <recommendedName>
        <fullName evidence="2">LysM domain-containing protein</fullName>
    </recommendedName>
</protein>
<feature type="chain" id="PRO_5044821638" description="LysM domain-containing protein" evidence="1">
    <location>
        <begin position="27"/>
        <end position="286"/>
    </location>
</feature>
<keyword evidence="1" id="KW-0732">Signal</keyword>
<dbReference type="EMBL" id="OZ075124">
    <property type="protein sequence ID" value="CAL4920622.1"/>
    <property type="molecule type" value="Genomic_DNA"/>
</dbReference>
<evidence type="ECO:0000259" key="2">
    <source>
        <dbReference type="Pfam" id="PF01476"/>
    </source>
</evidence>
<dbReference type="AlphaFoldDB" id="A0ABC8X4S9"/>
<dbReference type="InterPro" id="IPR018392">
    <property type="entry name" value="LysM"/>
</dbReference>